<dbReference type="AlphaFoldDB" id="A0A284VUD6"/>
<dbReference type="RefSeq" id="WP_179294090.1">
    <property type="nucleotide sequence ID" value="NZ_FZMP01000249.1"/>
</dbReference>
<gene>
    <name evidence="1" type="ORF">MNV_980007</name>
</gene>
<organism evidence="1 2">
    <name type="scientific">Candidatus Methanoperedens nitratireducens</name>
    <dbReference type="NCBI Taxonomy" id="1392998"/>
    <lineage>
        <taxon>Archaea</taxon>
        <taxon>Methanobacteriati</taxon>
        <taxon>Methanobacteriota</taxon>
        <taxon>Stenosarchaea group</taxon>
        <taxon>Methanomicrobia</taxon>
        <taxon>Methanosarcinales</taxon>
        <taxon>ANME-2 cluster</taxon>
        <taxon>Candidatus Methanoperedentaceae</taxon>
        <taxon>Candidatus Methanoperedens</taxon>
    </lineage>
</organism>
<reference evidence="2" key="1">
    <citation type="submission" date="2017-06" db="EMBL/GenBank/DDBJ databases">
        <authorList>
            <person name="Cremers G."/>
        </authorList>
    </citation>
    <scope>NUCLEOTIDE SEQUENCE [LARGE SCALE GENOMIC DNA]</scope>
</reference>
<sequence>MDYDLHRAKHMIGALEIGSDTKASMLKSFARRVELSGSDIFFLESLLPRYP</sequence>
<evidence type="ECO:0000313" key="2">
    <source>
        <dbReference type="Proteomes" id="UP000218615"/>
    </source>
</evidence>
<keyword evidence="2" id="KW-1185">Reference proteome</keyword>
<dbReference type="EMBL" id="FZMP01000249">
    <property type="protein sequence ID" value="SNQ62905.1"/>
    <property type="molecule type" value="Genomic_DNA"/>
</dbReference>
<accession>A0A284VUD6</accession>
<protein>
    <submittedName>
        <fullName evidence="1">Uncharacterized protein</fullName>
    </submittedName>
</protein>
<proteinExistence type="predicted"/>
<dbReference type="Proteomes" id="UP000218615">
    <property type="component" value="Unassembled WGS sequence"/>
</dbReference>
<name>A0A284VUD6_9EURY</name>
<evidence type="ECO:0000313" key="1">
    <source>
        <dbReference type="EMBL" id="SNQ62905.1"/>
    </source>
</evidence>